<comment type="caution">
    <text evidence="1">The sequence shown here is derived from an EMBL/GenBank/DDBJ whole genome shotgun (WGS) entry which is preliminary data.</text>
</comment>
<dbReference type="RefSeq" id="WP_207133172.1">
    <property type="nucleotide sequence ID" value="NZ_JAFLNA010000002.1"/>
</dbReference>
<protein>
    <submittedName>
        <fullName evidence="1">Uncharacterized protein</fullName>
    </submittedName>
</protein>
<evidence type="ECO:0000313" key="1">
    <source>
        <dbReference type="EMBL" id="MBO0129923.1"/>
    </source>
</evidence>
<reference evidence="1 2" key="1">
    <citation type="submission" date="2021-03" db="EMBL/GenBank/DDBJ databases">
        <title>Whole genome sequence of Agrobacterium sp. strain Rnr.</title>
        <authorList>
            <person name="Mafakheri H."/>
            <person name="Taghavi S.M."/>
            <person name="Nemanja K."/>
            <person name="Osdaghi E."/>
        </authorList>
    </citation>
    <scope>NUCLEOTIDE SEQUENCE [LARGE SCALE GENOMIC DNA]</scope>
    <source>
        <strain evidence="1 2">Rnr</strain>
    </source>
</reference>
<evidence type="ECO:0000313" key="2">
    <source>
        <dbReference type="Proteomes" id="UP000664699"/>
    </source>
</evidence>
<proteinExistence type="predicted"/>
<dbReference type="EMBL" id="JAFLNA010000002">
    <property type="protein sequence ID" value="MBO0129923.1"/>
    <property type="molecule type" value="Genomic_DNA"/>
</dbReference>
<accession>A0ABS3ED93</accession>
<gene>
    <name evidence="1" type="ORF">JZX89_04105</name>
</gene>
<dbReference type="Proteomes" id="UP000664699">
    <property type="component" value="Unassembled WGS sequence"/>
</dbReference>
<name>A0ABS3ED93_9HYPH</name>
<sequence length="64" mass="6944">MIPASLRSFARRHGYAIRRTREIAGVETFLIVDIATNAAASSSRLVADDVRGEVVSLVEGEDAR</sequence>
<organism evidence="1 2">
    <name type="scientific">Agrobacterium burrii</name>
    <dbReference type="NCBI Taxonomy" id="2815339"/>
    <lineage>
        <taxon>Bacteria</taxon>
        <taxon>Pseudomonadati</taxon>
        <taxon>Pseudomonadota</taxon>
        <taxon>Alphaproteobacteria</taxon>
        <taxon>Hyphomicrobiales</taxon>
        <taxon>Rhizobiaceae</taxon>
        <taxon>Rhizobium/Agrobacterium group</taxon>
        <taxon>Agrobacterium</taxon>
        <taxon>Agrobacterium tumefaciens complex</taxon>
    </lineage>
</organism>
<keyword evidence="2" id="KW-1185">Reference proteome</keyword>